<name>A0AAC9YPU1_9ACTN</name>
<dbReference type="InterPro" id="IPR029063">
    <property type="entry name" value="SAM-dependent_MTases_sf"/>
</dbReference>
<dbReference type="KEGG" id="plan:A1s21148_00215"/>
<keyword evidence="3" id="KW-1185">Reference proteome</keyword>
<gene>
    <name evidence="2" type="ORF">A1s21148_00215</name>
</gene>
<accession>A0AAC9YPU1</accession>
<dbReference type="GO" id="GO:0032259">
    <property type="term" value="P:methylation"/>
    <property type="evidence" value="ECO:0007669"/>
    <property type="project" value="UniProtKB-KW"/>
</dbReference>
<proteinExistence type="predicted"/>
<organism evidence="2 3">
    <name type="scientific">Candidatus Planktophila lacus</name>
    <dbReference type="NCBI Taxonomy" id="1884913"/>
    <lineage>
        <taxon>Bacteria</taxon>
        <taxon>Bacillati</taxon>
        <taxon>Actinomycetota</taxon>
        <taxon>Actinomycetes</taxon>
        <taxon>Candidatus Nanopelagicales</taxon>
        <taxon>Candidatus Nanopelagicaceae</taxon>
        <taxon>Candidatus Planktophila</taxon>
    </lineage>
</organism>
<dbReference type="GO" id="GO:0008168">
    <property type="term" value="F:methyltransferase activity"/>
    <property type="evidence" value="ECO:0007669"/>
    <property type="project" value="UniProtKB-KW"/>
</dbReference>
<dbReference type="EMBL" id="CP016769">
    <property type="protein sequence ID" value="ASY10013.1"/>
    <property type="molecule type" value="Genomic_DNA"/>
</dbReference>
<keyword evidence="2" id="KW-0808">Transferase</keyword>
<dbReference type="SUPFAM" id="SSF53335">
    <property type="entry name" value="S-adenosyl-L-methionine-dependent methyltransferases"/>
    <property type="match status" value="1"/>
</dbReference>
<feature type="domain" description="Methyltransferase FkbM" evidence="1">
    <location>
        <begin position="2"/>
        <end position="81"/>
    </location>
</feature>
<sequence>MKEVKVNVTTLDSLIEKEHSLEKIHLIRIVTQGSEYEILQGAIKTCDKYQPLIFVHTWLNSIYHESGNLEQILGWARLNGYVAIDLKPAVTWLPKGTEINSSKREVIGVSVLLCRKNIFEDNYEDNRLQSHSSIEHISYILSNYGFTALASFLIGKNDRTASDKRMALNLALFLNSPALLKRITHFLKGFLSLK</sequence>
<evidence type="ECO:0000259" key="1">
    <source>
        <dbReference type="Pfam" id="PF05050"/>
    </source>
</evidence>
<keyword evidence="2" id="KW-0489">Methyltransferase</keyword>
<evidence type="ECO:0000313" key="3">
    <source>
        <dbReference type="Proteomes" id="UP000217144"/>
    </source>
</evidence>
<dbReference type="Gene3D" id="3.40.50.150">
    <property type="entry name" value="Vaccinia Virus protein VP39"/>
    <property type="match status" value="1"/>
</dbReference>
<protein>
    <submittedName>
        <fullName evidence="2">Methyltransferase</fullName>
    </submittedName>
</protein>
<dbReference type="Pfam" id="PF05050">
    <property type="entry name" value="Methyltransf_21"/>
    <property type="match status" value="1"/>
</dbReference>
<evidence type="ECO:0000313" key="2">
    <source>
        <dbReference type="EMBL" id="ASY10013.1"/>
    </source>
</evidence>
<dbReference type="AlphaFoldDB" id="A0AAC9YPU1"/>
<dbReference type="InterPro" id="IPR006342">
    <property type="entry name" value="FkbM_mtfrase"/>
</dbReference>
<dbReference type="Proteomes" id="UP000217144">
    <property type="component" value="Chromosome"/>
</dbReference>
<reference evidence="2 3" key="1">
    <citation type="submission" date="2016-07" db="EMBL/GenBank/DDBJ databases">
        <title>High microdiversification within the ubiquitous acI lineage of Actinobacteria.</title>
        <authorList>
            <person name="Neuenschwander S.M."/>
            <person name="Salcher M."/>
            <person name="Ghai R."/>
            <person name="Pernthaler J."/>
        </authorList>
    </citation>
    <scope>NUCLEOTIDE SEQUENCE [LARGE SCALE GENOMIC DNA]</scope>
    <source>
        <strain evidence="2">MMS-21-148</strain>
    </source>
</reference>